<keyword evidence="3" id="KW-1185">Reference proteome</keyword>
<dbReference type="AlphaFoldDB" id="A0A4Q7J2H1"/>
<proteinExistence type="predicted"/>
<dbReference type="SUPFAM" id="SSF82607">
    <property type="entry name" value="YbaB-like"/>
    <property type="match status" value="1"/>
</dbReference>
<dbReference type="Proteomes" id="UP000292003">
    <property type="component" value="Unassembled WGS sequence"/>
</dbReference>
<organism evidence="2 3">
    <name type="scientific">Amycolatopsis suaedae</name>
    <dbReference type="NCBI Taxonomy" id="2510978"/>
    <lineage>
        <taxon>Bacteria</taxon>
        <taxon>Bacillati</taxon>
        <taxon>Actinomycetota</taxon>
        <taxon>Actinomycetes</taxon>
        <taxon>Pseudonocardiales</taxon>
        <taxon>Pseudonocardiaceae</taxon>
        <taxon>Amycolatopsis</taxon>
    </lineage>
</organism>
<evidence type="ECO:0000313" key="3">
    <source>
        <dbReference type="Proteomes" id="UP000292003"/>
    </source>
</evidence>
<sequence length="174" mass="19273">MADLPDVERMVSDWQRDVTEKARRYDELRARVEEISVTESAAGGAVTVTVGPNGAATDVRMTQAVTRMSPDDLAAGVLWALRKAQSRYPERLAEIAEDVVGDDPTARQLVDTAAAAFPPVVGEEPAAPEPMGRELRVEQEAEDRPAPPAPVRTPRRRRPDEDDAFEHQTFMRRQ</sequence>
<feature type="region of interest" description="Disordered" evidence="1">
    <location>
        <begin position="116"/>
        <end position="174"/>
    </location>
</feature>
<feature type="compositionally biased region" description="Low complexity" evidence="1">
    <location>
        <begin position="116"/>
        <end position="125"/>
    </location>
</feature>
<dbReference type="GO" id="GO:0003677">
    <property type="term" value="F:DNA binding"/>
    <property type="evidence" value="ECO:0007669"/>
    <property type="project" value="UniProtKB-KW"/>
</dbReference>
<dbReference type="Pfam" id="PF02575">
    <property type="entry name" value="YbaB_DNA_bd"/>
    <property type="match status" value="1"/>
</dbReference>
<dbReference type="InterPro" id="IPR004401">
    <property type="entry name" value="YbaB/EbfC"/>
</dbReference>
<reference evidence="2 3" key="1">
    <citation type="submission" date="2019-02" db="EMBL/GenBank/DDBJ databases">
        <title>Draft genome sequence of Amycolatopsis sp. 8-3EHSu isolated from roots of Suaeda maritima.</title>
        <authorList>
            <person name="Duangmal K."/>
            <person name="Chantavorakit T."/>
        </authorList>
    </citation>
    <scope>NUCLEOTIDE SEQUENCE [LARGE SCALE GENOMIC DNA]</scope>
    <source>
        <strain evidence="2 3">8-3EHSu</strain>
    </source>
</reference>
<feature type="compositionally biased region" description="Basic and acidic residues" evidence="1">
    <location>
        <begin position="131"/>
        <end position="145"/>
    </location>
</feature>
<gene>
    <name evidence="2" type="ORF">EWH70_26920</name>
</gene>
<dbReference type="Gene3D" id="3.30.1310.10">
    <property type="entry name" value="Nucleoid-associated protein YbaB-like domain"/>
    <property type="match status" value="1"/>
</dbReference>
<evidence type="ECO:0000256" key="1">
    <source>
        <dbReference type="SAM" id="MobiDB-lite"/>
    </source>
</evidence>
<dbReference type="InterPro" id="IPR036894">
    <property type="entry name" value="YbaB-like_sf"/>
</dbReference>
<accession>A0A4Q7J2H1</accession>
<dbReference type="EMBL" id="SFCC01000015">
    <property type="protein sequence ID" value="RZQ60746.1"/>
    <property type="molecule type" value="Genomic_DNA"/>
</dbReference>
<protein>
    <submittedName>
        <fullName evidence="2">YbaB/EbfC family DNA-binding protein</fullName>
    </submittedName>
</protein>
<dbReference type="OrthoDB" id="3696044at2"/>
<dbReference type="RefSeq" id="WP_130478319.1">
    <property type="nucleotide sequence ID" value="NZ_SFCC01000015.1"/>
</dbReference>
<evidence type="ECO:0000313" key="2">
    <source>
        <dbReference type="EMBL" id="RZQ60746.1"/>
    </source>
</evidence>
<keyword evidence="2" id="KW-0238">DNA-binding</keyword>
<name>A0A4Q7J2H1_9PSEU</name>
<comment type="caution">
    <text evidence="2">The sequence shown here is derived from an EMBL/GenBank/DDBJ whole genome shotgun (WGS) entry which is preliminary data.</text>
</comment>